<dbReference type="GO" id="GO:0016757">
    <property type="term" value="F:glycosyltransferase activity"/>
    <property type="evidence" value="ECO:0007669"/>
    <property type="project" value="UniProtKB-KW"/>
</dbReference>
<organism evidence="7 8">
    <name type="scientific">Eisenbergiella tayi</name>
    <dbReference type="NCBI Taxonomy" id="1432052"/>
    <lineage>
        <taxon>Bacteria</taxon>
        <taxon>Bacillati</taxon>
        <taxon>Bacillota</taxon>
        <taxon>Clostridia</taxon>
        <taxon>Lachnospirales</taxon>
        <taxon>Lachnospiraceae</taxon>
        <taxon>Eisenbergiella</taxon>
    </lineage>
</organism>
<evidence type="ECO:0000256" key="4">
    <source>
        <dbReference type="ARBA" id="ARBA00022679"/>
    </source>
</evidence>
<comment type="caution">
    <text evidence="7">The sequence shown here is derived from an EMBL/GenBank/DDBJ whole genome shotgun (WGS) entry which is preliminary data.</text>
</comment>
<gene>
    <name evidence="7" type="ORF">BEI59_24165</name>
</gene>
<name>A0A1E3UBX1_9FIRM</name>
<keyword evidence="4 7" id="KW-0808">Transferase</keyword>
<keyword evidence="5" id="KW-0472">Membrane</keyword>
<sequence>MQERRNPLKTTVIIPNYNGIDYLENCLRSLENSFADKAPAFEVCIVDNGSVDGSPEMAEQLFPWTQIIRFPENRGFCAAINEGITRARTPYVFLLNNDTTVDPACIRRLERRMDNDPRLFSAAAKMLSMKNPDIMDGAGDRYNALGWAFAIGKGRPSTDYNTPMPIFSASAGAALYRKEYLQKTGLLDELHFAYLEDVDLGYRARILGYRNAYEPTAKVYHAGSATTGSRYNPFKITHSSRNNIYLIYKNMPLFQLILNLPFLIAGFFIKTLFFCAKGYAGVYLKGLGEGIRLCTTPEARQRKFRFKPANFGHYITIQLELWLNIFRRR</sequence>
<dbReference type="PANTHER" id="PTHR43179:SF12">
    <property type="entry name" value="GALACTOFURANOSYLTRANSFERASE GLFT2"/>
    <property type="match status" value="1"/>
</dbReference>
<dbReference type="InterPro" id="IPR001173">
    <property type="entry name" value="Glyco_trans_2-like"/>
</dbReference>
<evidence type="ECO:0000256" key="2">
    <source>
        <dbReference type="ARBA" id="ARBA00006739"/>
    </source>
</evidence>
<evidence type="ECO:0000256" key="1">
    <source>
        <dbReference type="ARBA" id="ARBA00004776"/>
    </source>
</evidence>
<dbReference type="OrthoDB" id="9771846at2"/>
<dbReference type="PANTHER" id="PTHR43179">
    <property type="entry name" value="RHAMNOSYLTRANSFERASE WBBL"/>
    <property type="match status" value="1"/>
</dbReference>
<accession>A0A1E3UBX1</accession>
<protein>
    <submittedName>
        <fullName evidence="7">Glycosyl transferase family 2</fullName>
    </submittedName>
</protein>
<feature type="transmembrane region" description="Helical" evidence="5">
    <location>
        <begin position="253"/>
        <end position="275"/>
    </location>
</feature>
<dbReference type="Proteomes" id="UP000094271">
    <property type="component" value="Unassembled WGS sequence"/>
</dbReference>
<evidence type="ECO:0000313" key="8">
    <source>
        <dbReference type="Proteomes" id="UP000094271"/>
    </source>
</evidence>
<dbReference type="CDD" id="cd04186">
    <property type="entry name" value="GT_2_like_c"/>
    <property type="match status" value="1"/>
</dbReference>
<proteinExistence type="inferred from homology"/>
<dbReference type="Gene3D" id="3.90.550.10">
    <property type="entry name" value="Spore Coat Polysaccharide Biosynthesis Protein SpsA, Chain A"/>
    <property type="match status" value="1"/>
</dbReference>
<dbReference type="AlphaFoldDB" id="A0A1E3UBX1"/>
<keyword evidence="5" id="KW-1133">Transmembrane helix</keyword>
<dbReference type="EMBL" id="MEHA01000022">
    <property type="protein sequence ID" value="ODR46842.1"/>
    <property type="molecule type" value="Genomic_DNA"/>
</dbReference>
<dbReference type="SUPFAM" id="SSF53448">
    <property type="entry name" value="Nucleotide-diphospho-sugar transferases"/>
    <property type="match status" value="1"/>
</dbReference>
<dbReference type="Pfam" id="PF00535">
    <property type="entry name" value="Glycos_transf_2"/>
    <property type="match status" value="1"/>
</dbReference>
<evidence type="ECO:0000313" key="7">
    <source>
        <dbReference type="EMBL" id="ODR46842.1"/>
    </source>
</evidence>
<keyword evidence="5" id="KW-0812">Transmembrane</keyword>
<evidence type="ECO:0000256" key="3">
    <source>
        <dbReference type="ARBA" id="ARBA00022676"/>
    </source>
</evidence>
<reference evidence="7 8" key="1">
    <citation type="submission" date="2016-08" db="EMBL/GenBank/DDBJ databases">
        <authorList>
            <person name="Seilhamer J.J."/>
        </authorList>
    </citation>
    <scope>NUCLEOTIDE SEQUENCE [LARGE SCALE GENOMIC DNA]</scope>
    <source>
        <strain evidence="7 8">NML150140-1</strain>
    </source>
</reference>
<comment type="pathway">
    <text evidence="1">Cell wall biogenesis; cell wall polysaccharide biosynthesis.</text>
</comment>
<dbReference type="InterPro" id="IPR029044">
    <property type="entry name" value="Nucleotide-diphossugar_trans"/>
</dbReference>
<comment type="similarity">
    <text evidence="2">Belongs to the glycosyltransferase 2 family.</text>
</comment>
<keyword evidence="3" id="KW-0328">Glycosyltransferase</keyword>
<feature type="domain" description="Glycosyltransferase 2-like" evidence="6">
    <location>
        <begin position="11"/>
        <end position="183"/>
    </location>
</feature>
<evidence type="ECO:0000256" key="5">
    <source>
        <dbReference type="SAM" id="Phobius"/>
    </source>
</evidence>
<evidence type="ECO:0000259" key="6">
    <source>
        <dbReference type="Pfam" id="PF00535"/>
    </source>
</evidence>